<comment type="caution">
    <text evidence="1">The sequence shown here is derived from an EMBL/GenBank/DDBJ whole genome shotgun (WGS) entry which is preliminary data.</text>
</comment>
<accession>A0A438DJX0</accession>
<sequence>MTTESSFVQPAILKFDGYYDHWAMLMENFLRSKEYWGLVENGVPIVAEDAVLIDA</sequence>
<dbReference type="Proteomes" id="UP000288805">
    <property type="component" value="Unassembled WGS sequence"/>
</dbReference>
<evidence type="ECO:0000313" key="2">
    <source>
        <dbReference type="Proteomes" id="UP000288805"/>
    </source>
</evidence>
<organism evidence="1 2">
    <name type="scientific">Vitis vinifera</name>
    <name type="common">Grape</name>
    <dbReference type="NCBI Taxonomy" id="29760"/>
    <lineage>
        <taxon>Eukaryota</taxon>
        <taxon>Viridiplantae</taxon>
        <taxon>Streptophyta</taxon>
        <taxon>Embryophyta</taxon>
        <taxon>Tracheophyta</taxon>
        <taxon>Spermatophyta</taxon>
        <taxon>Magnoliopsida</taxon>
        <taxon>eudicotyledons</taxon>
        <taxon>Gunneridae</taxon>
        <taxon>Pentapetalae</taxon>
        <taxon>rosids</taxon>
        <taxon>Vitales</taxon>
        <taxon>Vitaceae</taxon>
        <taxon>Viteae</taxon>
        <taxon>Vitis</taxon>
    </lineage>
</organism>
<gene>
    <name evidence="1" type="ORF">CK203_108152</name>
</gene>
<protein>
    <submittedName>
        <fullName evidence="1">Uncharacterized protein</fullName>
    </submittedName>
</protein>
<dbReference type="AlphaFoldDB" id="A0A438DJX0"/>
<evidence type="ECO:0000313" key="1">
    <source>
        <dbReference type="EMBL" id="RVW35656.1"/>
    </source>
</evidence>
<dbReference type="EMBL" id="QGNW01001597">
    <property type="protein sequence ID" value="RVW35656.1"/>
    <property type="molecule type" value="Genomic_DNA"/>
</dbReference>
<proteinExistence type="predicted"/>
<name>A0A438DJX0_VITVI</name>
<reference evidence="1 2" key="1">
    <citation type="journal article" date="2018" name="PLoS Genet.">
        <title>Population sequencing reveals clonal diversity and ancestral inbreeding in the grapevine cultivar Chardonnay.</title>
        <authorList>
            <person name="Roach M.J."/>
            <person name="Johnson D.L."/>
            <person name="Bohlmann J."/>
            <person name="van Vuuren H.J."/>
            <person name="Jones S.J."/>
            <person name="Pretorius I.S."/>
            <person name="Schmidt S.A."/>
            <person name="Borneman A.R."/>
        </authorList>
    </citation>
    <scope>NUCLEOTIDE SEQUENCE [LARGE SCALE GENOMIC DNA]</scope>
    <source>
        <strain evidence="2">cv. Chardonnay</strain>
        <tissue evidence="1">Leaf</tissue>
    </source>
</reference>